<dbReference type="RefSeq" id="WP_015358260.1">
    <property type="nucleotide sequence ID" value="NZ_CP014672.1"/>
</dbReference>
<organism evidence="2 3">
    <name type="scientific">Thermoclostridium stercorarium subsp. thermolacticum DSM 2910</name>
    <dbReference type="NCBI Taxonomy" id="1121336"/>
    <lineage>
        <taxon>Bacteria</taxon>
        <taxon>Bacillati</taxon>
        <taxon>Bacillota</taxon>
        <taxon>Clostridia</taxon>
        <taxon>Eubacteriales</taxon>
        <taxon>Oscillospiraceae</taxon>
        <taxon>Thermoclostridium</taxon>
    </lineage>
</organism>
<evidence type="ECO:0000313" key="3">
    <source>
        <dbReference type="Proteomes" id="UP000092971"/>
    </source>
</evidence>
<proteinExistence type="predicted"/>
<reference evidence="2 3" key="1">
    <citation type="submission" date="2016-02" db="EMBL/GenBank/DDBJ databases">
        <title>Comparison of Clostridium stercorarium subspecies using comparative genomics and transcriptomics.</title>
        <authorList>
            <person name="Schellenberg J."/>
            <person name="Thallinger G."/>
            <person name="Levin D.B."/>
            <person name="Zhang X."/>
            <person name="Alvare G."/>
            <person name="Fristensky B."/>
            <person name="Sparling R."/>
        </authorList>
    </citation>
    <scope>NUCLEOTIDE SEQUENCE [LARGE SCALE GENOMIC DNA]</scope>
    <source>
        <strain evidence="2 3">DSM 2910</strain>
    </source>
</reference>
<dbReference type="Pfam" id="PF01522">
    <property type="entry name" value="Polysacc_deac_1"/>
    <property type="match status" value="1"/>
</dbReference>
<dbReference type="InterPro" id="IPR002509">
    <property type="entry name" value="NODB_dom"/>
</dbReference>
<dbReference type="InterPro" id="IPR014235">
    <property type="entry name" value="Spore_PdaA"/>
</dbReference>
<name>A0A1B1YB33_THEST</name>
<dbReference type="NCBIfam" id="TIGR02884">
    <property type="entry name" value="spore_pdaA"/>
    <property type="match status" value="1"/>
</dbReference>
<dbReference type="PROSITE" id="PS51677">
    <property type="entry name" value="NODB"/>
    <property type="match status" value="1"/>
</dbReference>
<dbReference type="GO" id="GO:0005975">
    <property type="term" value="P:carbohydrate metabolic process"/>
    <property type="evidence" value="ECO:0007669"/>
    <property type="project" value="InterPro"/>
</dbReference>
<dbReference type="SUPFAM" id="SSF88713">
    <property type="entry name" value="Glycoside hydrolase/deacetylase"/>
    <property type="match status" value="1"/>
</dbReference>
<dbReference type="InterPro" id="IPR011330">
    <property type="entry name" value="Glyco_hydro/deAcase_b/a-brl"/>
</dbReference>
<dbReference type="Gene3D" id="3.20.20.370">
    <property type="entry name" value="Glycoside hydrolase/deacetylase"/>
    <property type="match status" value="1"/>
</dbReference>
<dbReference type="Proteomes" id="UP000092971">
    <property type="component" value="Chromosome"/>
</dbReference>
<sequence length="309" mass="35090">MNRKIALFIITPVILTVLLTTAYVFQANSLRKAGNKTLFQLSFSDLDFDNEITSLSENGLPVSAVYEVAGSDEFNRVRSWGIVRAKNNETPKADPGAPELLKKYNGIYIADTDKPVIYLTFDEGYEAGYTAGILDCLKKHNVNAIFFITGPYLNKHEDLVRRMVEEGHAVGNHTVSHPSLPTLSDEKIKKEVAELDRVFYEKFKKHMIFLRPPRGEYSERSLKVTSEMGYINVFWSFAYKDWDRNSQKGWEHAYNNVMSNLHNGAILLLHAVSSDNAQALEHIITDARKKGYEFGDVFELIKIARGETE</sequence>
<dbReference type="AlphaFoldDB" id="A0A1B1YB33"/>
<dbReference type="PANTHER" id="PTHR10587:SF78">
    <property type="entry name" value="PEPTIDOGLYCAN-N-ACETYLMURAMIC ACID DEACETYLASE PDAA"/>
    <property type="match status" value="1"/>
</dbReference>
<dbReference type="GO" id="GO:0016020">
    <property type="term" value="C:membrane"/>
    <property type="evidence" value="ECO:0007669"/>
    <property type="project" value="TreeGrafter"/>
</dbReference>
<protein>
    <submittedName>
        <fullName evidence="2">Polysaccharide deacetylase</fullName>
    </submittedName>
</protein>
<dbReference type="GO" id="GO:0016810">
    <property type="term" value="F:hydrolase activity, acting on carbon-nitrogen (but not peptide) bonds"/>
    <property type="evidence" value="ECO:0007669"/>
    <property type="project" value="InterPro"/>
</dbReference>
<evidence type="ECO:0000259" key="1">
    <source>
        <dbReference type="PROSITE" id="PS51677"/>
    </source>
</evidence>
<feature type="domain" description="NodB homology" evidence="1">
    <location>
        <begin position="115"/>
        <end position="295"/>
    </location>
</feature>
<dbReference type="PANTHER" id="PTHR10587">
    <property type="entry name" value="GLYCOSYL TRANSFERASE-RELATED"/>
    <property type="match status" value="1"/>
</dbReference>
<accession>A0A1B1YB33</accession>
<dbReference type="CDD" id="cd10948">
    <property type="entry name" value="CE4_BsPdaA_like"/>
    <property type="match status" value="1"/>
</dbReference>
<gene>
    <name evidence="2" type="ORF">CSTERTH_02505</name>
</gene>
<dbReference type="EMBL" id="CP014672">
    <property type="protein sequence ID" value="ANW97990.1"/>
    <property type="molecule type" value="Genomic_DNA"/>
</dbReference>
<dbReference type="OrthoDB" id="258610at2"/>
<evidence type="ECO:0000313" key="2">
    <source>
        <dbReference type="EMBL" id="ANW97990.1"/>
    </source>
</evidence>
<dbReference type="InterPro" id="IPR050248">
    <property type="entry name" value="Polysacc_deacetylase_ArnD"/>
</dbReference>